<keyword evidence="2" id="KW-0812">Transmembrane</keyword>
<feature type="region of interest" description="Disordered" evidence="1">
    <location>
        <begin position="254"/>
        <end position="285"/>
    </location>
</feature>
<reference evidence="3" key="1">
    <citation type="submission" date="2023-01" db="EMBL/GenBank/DDBJ databases">
        <title>The chitinases involved in constricting ring structure development in the nematode-trapping fungus Drechslerella dactyloides.</title>
        <authorList>
            <person name="Wang R."/>
            <person name="Zhang L."/>
            <person name="Tang P."/>
            <person name="Li S."/>
            <person name="Liang L."/>
        </authorList>
    </citation>
    <scope>NUCLEOTIDE SEQUENCE</scope>
    <source>
        <strain evidence="3">YMF1.00031</strain>
    </source>
</reference>
<dbReference type="Proteomes" id="UP001221413">
    <property type="component" value="Unassembled WGS sequence"/>
</dbReference>
<evidence type="ECO:0000256" key="2">
    <source>
        <dbReference type="SAM" id="Phobius"/>
    </source>
</evidence>
<feature type="region of interest" description="Disordered" evidence="1">
    <location>
        <begin position="331"/>
        <end position="409"/>
    </location>
</feature>
<evidence type="ECO:0000256" key="1">
    <source>
        <dbReference type="SAM" id="MobiDB-lite"/>
    </source>
</evidence>
<feature type="compositionally biased region" description="Polar residues" evidence="1">
    <location>
        <begin position="472"/>
        <end position="483"/>
    </location>
</feature>
<gene>
    <name evidence="3" type="ORF">Dda_8615</name>
</gene>
<evidence type="ECO:0000313" key="4">
    <source>
        <dbReference type="Proteomes" id="UP001221413"/>
    </source>
</evidence>
<keyword evidence="4" id="KW-1185">Reference proteome</keyword>
<keyword evidence="2" id="KW-1133">Transmembrane helix</keyword>
<feature type="region of interest" description="Disordered" evidence="1">
    <location>
        <begin position="428"/>
        <end position="489"/>
    </location>
</feature>
<feature type="compositionally biased region" description="Polar residues" evidence="1">
    <location>
        <begin position="35"/>
        <end position="58"/>
    </location>
</feature>
<protein>
    <submittedName>
        <fullName evidence="3">Uncharacterized protein</fullName>
    </submittedName>
</protein>
<dbReference type="AlphaFoldDB" id="A0AAD6NHG7"/>
<name>A0AAD6NHG7_DREDA</name>
<feature type="compositionally biased region" description="Low complexity" evidence="1">
    <location>
        <begin position="262"/>
        <end position="280"/>
    </location>
</feature>
<sequence length="489" mass="52112">MAPPLIARPVVQRRQFPGGIREVSSAPVPSPTGRPNPTSDGPEAQNSASATPNPSATPSGRRGSPSALPSTMPPQPTSPTPTSSASNSGGINMNSAQSGIVIAIVAIIGIIILSFLTYVILKSLRLRYKDPKYLPGSYLKKKWQNWDVMGYHATPTGSGTTTAAQARINRVARSRANIEANRALDRQNSVRSVITLPPYREMAEMDLERTIGREGERAGLDTIVVFPETADEEETRREERMQAMYELRLQRRAQRAAREARNNGSAASLGNNSANNSSTNVDPNATSVSLTAMDMEAGGSGRTASELTAAILNDRTRRLSEVSYADVGYSRHDGSRIRSTSTNRNSGSNNASADSQPLLSDNASNTGRNRASRPSSIFSLNTNVSGGRGSMDRRDSTELLTGGDIGGTRLPPSYDGLDWGDAPPYMSPISPVGRSDTNTSRRTGAGASGEDEEQRQRPVLNVPLVRVIGASNPGSPMSPQGPNQREGAL</sequence>
<dbReference type="EMBL" id="JAQGDS010000012">
    <property type="protein sequence ID" value="KAJ6256748.1"/>
    <property type="molecule type" value="Genomic_DNA"/>
</dbReference>
<comment type="caution">
    <text evidence="3">The sequence shown here is derived from an EMBL/GenBank/DDBJ whole genome shotgun (WGS) entry which is preliminary data.</text>
</comment>
<feature type="compositionally biased region" description="Polar residues" evidence="1">
    <location>
        <begin position="354"/>
        <end position="385"/>
    </location>
</feature>
<feature type="transmembrane region" description="Helical" evidence="2">
    <location>
        <begin position="100"/>
        <end position="121"/>
    </location>
</feature>
<accession>A0AAD6NHG7</accession>
<proteinExistence type="predicted"/>
<evidence type="ECO:0000313" key="3">
    <source>
        <dbReference type="EMBL" id="KAJ6256748.1"/>
    </source>
</evidence>
<feature type="region of interest" description="Disordered" evidence="1">
    <location>
        <begin position="1"/>
        <end position="90"/>
    </location>
</feature>
<keyword evidence="2" id="KW-0472">Membrane</keyword>
<feature type="compositionally biased region" description="Low complexity" evidence="1">
    <location>
        <begin position="337"/>
        <end position="353"/>
    </location>
</feature>
<organism evidence="3 4">
    <name type="scientific">Drechslerella dactyloides</name>
    <name type="common">Nematode-trapping fungus</name>
    <name type="synonym">Arthrobotrys dactyloides</name>
    <dbReference type="NCBI Taxonomy" id="74499"/>
    <lineage>
        <taxon>Eukaryota</taxon>
        <taxon>Fungi</taxon>
        <taxon>Dikarya</taxon>
        <taxon>Ascomycota</taxon>
        <taxon>Pezizomycotina</taxon>
        <taxon>Orbiliomycetes</taxon>
        <taxon>Orbiliales</taxon>
        <taxon>Orbiliaceae</taxon>
        <taxon>Drechslerella</taxon>
    </lineage>
</organism>